<reference evidence="1" key="2">
    <citation type="submission" date="2021-04" db="EMBL/GenBank/DDBJ databases">
        <authorList>
            <person name="Gilroy R."/>
        </authorList>
    </citation>
    <scope>NUCLEOTIDE SEQUENCE</scope>
    <source>
        <strain evidence="1">CHK156-179</strain>
    </source>
</reference>
<dbReference type="Proteomes" id="UP000824221">
    <property type="component" value="Unassembled WGS sequence"/>
</dbReference>
<evidence type="ECO:0000313" key="2">
    <source>
        <dbReference type="Proteomes" id="UP000824221"/>
    </source>
</evidence>
<dbReference type="Pfam" id="PF06245">
    <property type="entry name" value="DUF1015"/>
    <property type="match status" value="1"/>
</dbReference>
<gene>
    <name evidence="1" type="ORF">H9797_03575</name>
</gene>
<reference evidence="1" key="1">
    <citation type="journal article" date="2021" name="PeerJ">
        <title>Extensive microbial diversity within the chicken gut microbiome revealed by metagenomics and culture.</title>
        <authorList>
            <person name="Gilroy R."/>
            <person name="Ravi A."/>
            <person name="Getino M."/>
            <person name="Pursley I."/>
            <person name="Horton D.L."/>
            <person name="Alikhan N.F."/>
            <person name="Baker D."/>
            <person name="Gharbi K."/>
            <person name="Hall N."/>
            <person name="Watson M."/>
            <person name="Adriaenssens E.M."/>
            <person name="Foster-Nyarko E."/>
            <person name="Jarju S."/>
            <person name="Secka A."/>
            <person name="Antonio M."/>
            <person name="Oren A."/>
            <person name="Chaudhuri R.R."/>
            <person name="La Ragione R."/>
            <person name="Hildebrand F."/>
            <person name="Pallen M.J."/>
        </authorList>
    </citation>
    <scope>NUCLEOTIDE SEQUENCE</scope>
    <source>
        <strain evidence="1">CHK156-179</strain>
    </source>
</reference>
<protein>
    <submittedName>
        <fullName evidence="1">DUF1015 domain-containing protein</fullName>
    </submittedName>
</protein>
<dbReference type="EMBL" id="DXAJ01000052">
    <property type="protein sequence ID" value="HJA02443.1"/>
    <property type="molecule type" value="Genomic_DNA"/>
</dbReference>
<accession>A0A9D2H0N2</accession>
<name>A0A9D2H0N2_9FIRM</name>
<dbReference type="AlphaFoldDB" id="A0A9D2H0N2"/>
<proteinExistence type="predicted"/>
<comment type="caution">
    <text evidence="1">The sequence shown here is derived from an EMBL/GenBank/DDBJ whole genome shotgun (WGS) entry which is preliminary data.</text>
</comment>
<dbReference type="PANTHER" id="PTHR36454">
    <property type="entry name" value="LMO2823 PROTEIN"/>
    <property type="match status" value="1"/>
</dbReference>
<dbReference type="InterPro" id="IPR008323">
    <property type="entry name" value="UCP033563"/>
</dbReference>
<sequence>MKNCFRVPRVLLPQKGFRKWAVIACDQFTSDRGYWERVAREVGDAPSAFHMILPEVYLGEDDEARIENIHESMRFALEEGWMHKAPRGLVLVERTTKAGVRKGLLVCIDLEEYSYEEGASSLIRATEEVVPSRLPARVAVRRGALVEFPHAMVFYRDKKDKLMRALEREDLEKLYDFELMEHGGHLTGYLIPEYTAIDTLHTLSGLASPCFAVADGNHSVAAAKAYWEEVKEKLPAGERRNHPARFTLVEMVNVFDEAIAFHPIHRLVKETDAEAFCSYFAGKVPCIRRGRTLYPKIASAPECVARTDEAIAEYLKHNEGKVDYVHGDEFLKDPGEDCAAVAMPELDREEIFTTLKKGKRFPRKTFSIGEAEDKRYYLEGREISYD</sequence>
<evidence type="ECO:0000313" key="1">
    <source>
        <dbReference type="EMBL" id="HJA02443.1"/>
    </source>
</evidence>
<dbReference type="PANTHER" id="PTHR36454:SF1">
    <property type="entry name" value="DUF1015 DOMAIN-CONTAINING PROTEIN"/>
    <property type="match status" value="1"/>
</dbReference>
<organism evidence="1 2">
    <name type="scientific">Candidatus Gallimonas gallistercoris</name>
    <dbReference type="NCBI Taxonomy" id="2838602"/>
    <lineage>
        <taxon>Bacteria</taxon>
        <taxon>Bacillati</taxon>
        <taxon>Bacillota</taxon>
        <taxon>Clostridia</taxon>
        <taxon>Candidatus Gallimonas</taxon>
    </lineage>
</organism>